<evidence type="ECO:0000259" key="5">
    <source>
        <dbReference type="Pfam" id="PF03865"/>
    </source>
</evidence>
<feature type="domain" description="Polypeptide-transport-associated ShlB-type" evidence="6">
    <location>
        <begin position="66"/>
        <end position="137"/>
    </location>
</feature>
<accession>A0ABY5T142</accession>
<evidence type="ECO:0000256" key="3">
    <source>
        <dbReference type="ARBA" id="ARBA00023237"/>
    </source>
</evidence>
<dbReference type="InterPro" id="IPR051544">
    <property type="entry name" value="TPS_OM_transporter"/>
</dbReference>
<evidence type="ECO:0000313" key="7">
    <source>
        <dbReference type="EMBL" id="UVI39046.1"/>
    </source>
</evidence>
<keyword evidence="8" id="KW-1185">Reference proteome</keyword>
<evidence type="ECO:0000259" key="6">
    <source>
        <dbReference type="Pfam" id="PF08479"/>
    </source>
</evidence>
<dbReference type="InterPro" id="IPR005565">
    <property type="entry name" value="Hemolysn_activator_HlyB_C"/>
</dbReference>
<evidence type="ECO:0000256" key="1">
    <source>
        <dbReference type="ARBA" id="ARBA00022452"/>
    </source>
</evidence>
<evidence type="ECO:0008006" key="9">
    <source>
        <dbReference type="Google" id="ProtNLM"/>
    </source>
</evidence>
<sequence length="543" mass="58676">MNGIVLVAFGATGPCLAQEPLDRTDPTQVEEPETIPEDREQAVDTDDLRVGTPEAIPATGQYDVGAIVLDGLSSLTPADFADILGDFSARSLTAADLGSLTDRIARRARDRGFLFASAMVAPQALSAGVLRVRVDEGIIDEIRVTGDVDRAIISQLEPLRDGRPVTVERLERQLLLADDISGVRIRSPRYEREGDRGILVVEALRSDYSGRAELSNDGSKPIGPLRARIDFDANGLISAFDEVDLTFSTVPTDPSELVFVAGRYAMVVSPHGTEVSLSGSYSATRPGAYLEDRDIFGESKRLSVRIRHPLKRSRAFSLWVDGEFEFRDLRQDRFDLRARHDRISIMRAGLYTRAAMLEGSLRGGLTVSQGLDILDATQTGDPLASRDDASPDFTVLSSWFAWERGLSRSFSVALAGRGQVSTTPLLITEDLGLGGNSFLRGYNFSERSGDYGAMGSVELRYDWDAPLDVVSRAQLYAFADAGAVGNLEGGRGGGSLASGGAGVRVELTRDIDFDLQVGVPLTGPRYDTDDRSPRIIGGLALSL</sequence>
<dbReference type="Gene3D" id="3.10.20.310">
    <property type="entry name" value="membrane protein fhac"/>
    <property type="match status" value="1"/>
</dbReference>
<dbReference type="InterPro" id="IPR013686">
    <property type="entry name" value="Polypept-transport_assoc_ShlB"/>
</dbReference>
<dbReference type="Gene3D" id="2.40.160.50">
    <property type="entry name" value="membrane protein fhac: a member of the omp85/tpsb transporter family"/>
    <property type="match status" value="1"/>
</dbReference>
<dbReference type="PANTHER" id="PTHR34597:SF6">
    <property type="entry name" value="BLR6126 PROTEIN"/>
    <property type="match status" value="1"/>
</dbReference>
<proteinExistence type="predicted"/>
<name>A0ABY5T142_9SPHN</name>
<evidence type="ECO:0000256" key="4">
    <source>
        <dbReference type="SAM" id="MobiDB-lite"/>
    </source>
</evidence>
<evidence type="ECO:0000313" key="8">
    <source>
        <dbReference type="Proteomes" id="UP001065265"/>
    </source>
</evidence>
<protein>
    <recommendedName>
        <fullName evidence="9">ShlB/FhaC/HecB family hemolysin secretion/activation protein</fullName>
    </recommendedName>
</protein>
<dbReference type="RefSeq" id="WP_265558229.1">
    <property type="nucleotide sequence ID" value="NZ_CP092471.1"/>
</dbReference>
<organism evidence="7 8">
    <name type="scientific">Qipengyuania spongiae</name>
    <dbReference type="NCBI Taxonomy" id="2909673"/>
    <lineage>
        <taxon>Bacteria</taxon>
        <taxon>Pseudomonadati</taxon>
        <taxon>Pseudomonadota</taxon>
        <taxon>Alphaproteobacteria</taxon>
        <taxon>Sphingomonadales</taxon>
        <taxon>Erythrobacteraceae</taxon>
        <taxon>Qipengyuania</taxon>
    </lineage>
</organism>
<evidence type="ECO:0000256" key="2">
    <source>
        <dbReference type="ARBA" id="ARBA00022692"/>
    </source>
</evidence>
<gene>
    <name evidence="7" type="ORF">L1F33_12540</name>
</gene>
<dbReference type="Proteomes" id="UP001065265">
    <property type="component" value="Chromosome"/>
</dbReference>
<keyword evidence="1" id="KW-1134">Transmembrane beta strand</keyword>
<dbReference type="PANTHER" id="PTHR34597">
    <property type="entry name" value="SLR1661 PROTEIN"/>
    <property type="match status" value="1"/>
</dbReference>
<dbReference type="Pfam" id="PF03865">
    <property type="entry name" value="ShlB"/>
    <property type="match status" value="1"/>
</dbReference>
<keyword evidence="3" id="KW-0998">Cell outer membrane</keyword>
<keyword evidence="2" id="KW-0812">Transmembrane</keyword>
<dbReference type="Pfam" id="PF08479">
    <property type="entry name" value="POTRA_2"/>
    <property type="match status" value="1"/>
</dbReference>
<dbReference type="EMBL" id="CP092471">
    <property type="protein sequence ID" value="UVI39046.1"/>
    <property type="molecule type" value="Genomic_DNA"/>
</dbReference>
<feature type="region of interest" description="Disordered" evidence="4">
    <location>
        <begin position="16"/>
        <end position="42"/>
    </location>
</feature>
<keyword evidence="1" id="KW-0472">Membrane</keyword>
<reference evidence="7" key="1">
    <citation type="submission" date="2022-02" db="EMBL/GenBank/DDBJ databases">
        <title>Qipengyuania spongiae sp. nov., isolated from marine sponge.</title>
        <authorList>
            <person name="Li Z."/>
            <person name="Zhang M."/>
        </authorList>
    </citation>
    <scope>NUCLEOTIDE SEQUENCE</scope>
    <source>
        <strain evidence="7">PHS-Z21</strain>
    </source>
</reference>
<feature type="domain" description="Haemolysin activator HlyB C-terminal" evidence="5">
    <location>
        <begin position="205"/>
        <end position="504"/>
    </location>
</feature>